<dbReference type="Proteomes" id="UP000198806">
    <property type="component" value="Unassembled WGS sequence"/>
</dbReference>
<dbReference type="InterPro" id="IPR050275">
    <property type="entry name" value="PGM_Phosphatase"/>
</dbReference>
<feature type="binding site" evidence="2">
    <location>
        <position position="52"/>
    </location>
    <ligand>
        <name>substrate</name>
    </ligand>
</feature>
<name>A0A1I5EWA4_9FIRM</name>
<dbReference type="SMART" id="SM00855">
    <property type="entry name" value="PGAM"/>
    <property type="match status" value="1"/>
</dbReference>
<dbReference type="EMBL" id="FOWD01000011">
    <property type="protein sequence ID" value="SFO15699.1"/>
    <property type="molecule type" value="Genomic_DNA"/>
</dbReference>
<dbReference type="SUPFAM" id="SSF53254">
    <property type="entry name" value="Phosphoglycerate mutase-like"/>
    <property type="match status" value="1"/>
</dbReference>
<dbReference type="PANTHER" id="PTHR48100:SF1">
    <property type="entry name" value="HISTIDINE PHOSPHATASE FAMILY PROTEIN-RELATED"/>
    <property type="match status" value="1"/>
</dbReference>
<reference evidence="3 4" key="1">
    <citation type="submission" date="2016-10" db="EMBL/GenBank/DDBJ databases">
        <authorList>
            <person name="de Groot N.N."/>
        </authorList>
    </citation>
    <scope>NUCLEOTIDE SEQUENCE [LARGE SCALE GENOMIC DNA]</scope>
    <source>
        <strain evidence="3 4">DSM 1283</strain>
    </source>
</reference>
<protein>
    <submittedName>
        <fullName evidence="3">Probable phosphoglycerate mutase</fullName>
    </submittedName>
</protein>
<sequence>MNIYLIRHGRQSSQLCNVNVSLAEEGRRQAELLGKRLSGYRIDGLYSSHLIRATETAQIVNKYIKQEHIIRGDLREISFGILEGYSDEYIQEHFGDFKLEQMKLEDDIPYPGGECGSDVFKRAMVTMDEIRKSGKHNVAVITHGGVIRSLLAGLLEVNMSKKLLFAVSLENCSITQLIYDQEYKRFYLQRFNDYGHLEGEPSLLRRNW</sequence>
<evidence type="ECO:0000313" key="3">
    <source>
        <dbReference type="EMBL" id="SFO15699.1"/>
    </source>
</evidence>
<evidence type="ECO:0000256" key="1">
    <source>
        <dbReference type="PIRSR" id="PIRSR613078-1"/>
    </source>
</evidence>
<dbReference type="PANTHER" id="PTHR48100">
    <property type="entry name" value="BROAD-SPECIFICITY PHOSPHATASE YOR283W-RELATED"/>
    <property type="match status" value="1"/>
</dbReference>
<gene>
    <name evidence="3" type="ORF">SAMN04489757_11132</name>
</gene>
<organism evidence="3 4">
    <name type="scientific">Anaerocolumna aminovalerica</name>
    <dbReference type="NCBI Taxonomy" id="1527"/>
    <lineage>
        <taxon>Bacteria</taxon>
        <taxon>Bacillati</taxon>
        <taxon>Bacillota</taxon>
        <taxon>Clostridia</taxon>
        <taxon>Lachnospirales</taxon>
        <taxon>Lachnospiraceae</taxon>
        <taxon>Anaerocolumna</taxon>
    </lineage>
</organism>
<dbReference type="GO" id="GO:0016791">
    <property type="term" value="F:phosphatase activity"/>
    <property type="evidence" value="ECO:0007669"/>
    <property type="project" value="TreeGrafter"/>
</dbReference>
<dbReference type="GO" id="GO:0005737">
    <property type="term" value="C:cytoplasm"/>
    <property type="evidence" value="ECO:0007669"/>
    <property type="project" value="TreeGrafter"/>
</dbReference>
<feature type="active site" description="Tele-phosphohistidine intermediate" evidence="1">
    <location>
        <position position="8"/>
    </location>
</feature>
<dbReference type="STRING" id="1527.SAMN04489757_11132"/>
<evidence type="ECO:0000313" key="4">
    <source>
        <dbReference type="Proteomes" id="UP000198806"/>
    </source>
</evidence>
<dbReference type="InterPro" id="IPR013078">
    <property type="entry name" value="His_Pase_superF_clade-1"/>
</dbReference>
<dbReference type="PIRSF" id="PIRSF000709">
    <property type="entry name" value="6PFK_2-Ptase"/>
    <property type="match status" value="1"/>
</dbReference>
<feature type="active site" description="Proton donor/acceptor" evidence="1">
    <location>
        <position position="76"/>
    </location>
</feature>
<dbReference type="CDD" id="cd07067">
    <property type="entry name" value="HP_PGM_like"/>
    <property type="match status" value="1"/>
</dbReference>
<dbReference type="Pfam" id="PF00300">
    <property type="entry name" value="His_Phos_1"/>
    <property type="match status" value="1"/>
</dbReference>
<proteinExistence type="predicted"/>
<dbReference type="InterPro" id="IPR029033">
    <property type="entry name" value="His_PPase_superfam"/>
</dbReference>
<evidence type="ECO:0000256" key="2">
    <source>
        <dbReference type="PIRSR" id="PIRSR613078-2"/>
    </source>
</evidence>
<accession>A0A1I5EWA4</accession>
<dbReference type="OrthoDB" id="7925971at2"/>
<keyword evidence="4" id="KW-1185">Reference proteome</keyword>
<dbReference type="AlphaFoldDB" id="A0A1I5EWA4"/>
<dbReference type="RefSeq" id="WP_091685929.1">
    <property type="nucleotide sequence ID" value="NZ_BAABFM010000085.1"/>
</dbReference>
<dbReference type="Gene3D" id="3.40.50.1240">
    <property type="entry name" value="Phosphoglycerate mutase-like"/>
    <property type="match status" value="1"/>
</dbReference>